<evidence type="ECO:0000256" key="9">
    <source>
        <dbReference type="ARBA" id="ARBA00023328"/>
    </source>
</evidence>
<keyword evidence="8" id="KW-0131">Cell cycle</keyword>
<dbReference type="GO" id="GO:0000070">
    <property type="term" value="P:mitotic sister chromatid segregation"/>
    <property type="evidence" value="ECO:0007669"/>
    <property type="project" value="TreeGrafter"/>
</dbReference>
<feature type="compositionally biased region" description="Polar residues" evidence="10">
    <location>
        <begin position="201"/>
        <end position="228"/>
    </location>
</feature>
<organism evidence="12 13">
    <name type="scientific">Coccidioides posadasii RMSCC 3488</name>
    <dbReference type="NCBI Taxonomy" id="454284"/>
    <lineage>
        <taxon>Eukaryota</taxon>
        <taxon>Fungi</taxon>
        <taxon>Dikarya</taxon>
        <taxon>Ascomycota</taxon>
        <taxon>Pezizomycotina</taxon>
        <taxon>Eurotiomycetes</taxon>
        <taxon>Eurotiomycetidae</taxon>
        <taxon>Onygenales</taxon>
        <taxon>Onygenaceae</taxon>
        <taxon>Coccidioides</taxon>
    </lineage>
</organism>
<dbReference type="GO" id="GO:0051301">
    <property type="term" value="P:cell division"/>
    <property type="evidence" value="ECO:0007669"/>
    <property type="project" value="UniProtKB-KW"/>
</dbReference>
<evidence type="ECO:0000256" key="4">
    <source>
        <dbReference type="ARBA" id="ARBA00022454"/>
    </source>
</evidence>
<evidence type="ECO:0000259" key="11">
    <source>
        <dbReference type="Pfam" id="PF10444"/>
    </source>
</evidence>
<sequence length="391" mass="42008">MALNPSTKRRIPDPDPDAFDDEAVRTPIGSPPMKKLRITQRQKQALMENLQLEITERARNLRAHYALQAQDLRARIERRINRIPIALRNKTMGELFAKHQDESKAEAARKRRSKMTTSPSLFKKLSGFSKATRPAPSADKANAGKQSAIRAGKAPRRKTDDIHSSDKENAPCPESIHIPLANPKRRGKAGATGGTARVISQHAQGSVLSPKSSNSRTFPQSPLKQSPVKSPLKPSYGNLDENTKARTSRDAARKILSPQDSPVGNRPCSAASVRMKRGTGAKSAAGAPGTTRKPISRPATRQQHTRSASTSTTISNASAGTTIVKPARSGITTTRKAATGTSTSTKKLTTTRGQTGTAASNAKKPPTSTGTRRGLAVEPPPASKRVLRNRA</sequence>
<reference evidence="13" key="2">
    <citation type="journal article" date="2009" name="Genome Res.">
        <title>Comparative genomic analyses of the human fungal pathogens Coccidioides and their relatives.</title>
        <authorList>
            <person name="Sharpton T.J."/>
            <person name="Stajich J.E."/>
            <person name="Rounsley S.D."/>
            <person name="Gardner M.J."/>
            <person name="Wortman J.R."/>
            <person name="Jordar V.S."/>
            <person name="Maiti R."/>
            <person name="Kodira C.D."/>
            <person name="Neafsey D.E."/>
            <person name="Zeng Q."/>
            <person name="Hung C.-Y."/>
            <person name="McMahan C."/>
            <person name="Muszewska A."/>
            <person name="Grynberg M."/>
            <person name="Mandel M.A."/>
            <person name="Kellner E.M."/>
            <person name="Barker B.M."/>
            <person name="Galgiani J.N."/>
            <person name="Orbach M.J."/>
            <person name="Kirkland T.N."/>
            <person name="Cole G.T."/>
            <person name="Henn M.R."/>
            <person name="Birren B.W."/>
            <person name="Taylor J.W."/>
        </authorList>
    </citation>
    <scope>NUCLEOTIDE SEQUENCE [LARGE SCALE GENOMIC DNA]</scope>
    <source>
        <strain evidence="13">RMSCC 3488</strain>
    </source>
</reference>
<dbReference type="EMBL" id="DS268109">
    <property type="protein sequence ID" value="KMM64147.1"/>
    <property type="molecule type" value="Genomic_DNA"/>
</dbReference>
<comment type="similarity">
    <text evidence="3">Belongs to the borealin family.</text>
</comment>
<dbReference type="AlphaFoldDB" id="A0A0J6HYV7"/>
<feature type="compositionally biased region" description="Low complexity" evidence="10">
    <location>
        <begin position="305"/>
        <end position="322"/>
    </location>
</feature>
<dbReference type="GO" id="GO:0005634">
    <property type="term" value="C:nucleus"/>
    <property type="evidence" value="ECO:0007669"/>
    <property type="project" value="UniProtKB-SubCell"/>
</dbReference>
<reference evidence="12 13" key="1">
    <citation type="submission" date="2007-06" db="EMBL/GenBank/DDBJ databases">
        <title>The Genome Sequence of Coccidioides posadasii RMSCC_3488.</title>
        <authorList>
            <consortium name="Coccidioides Genome Resources Consortium"/>
            <consortium name="The Broad Institute Genome Sequencing Platform"/>
            <person name="Henn M.R."/>
            <person name="Sykes S."/>
            <person name="Young S."/>
            <person name="Jaffe D."/>
            <person name="Berlin A."/>
            <person name="Alvarez P."/>
            <person name="Butler J."/>
            <person name="Gnerre S."/>
            <person name="Grabherr M."/>
            <person name="Mauceli E."/>
            <person name="Brockman W."/>
            <person name="Kodira C."/>
            <person name="Alvarado L."/>
            <person name="Zeng Q."/>
            <person name="Crawford M."/>
            <person name="Antoine C."/>
            <person name="Devon K."/>
            <person name="Galgiani J."/>
            <person name="Orsborn K."/>
            <person name="Lewis M.L."/>
            <person name="Nusbaum C."/>
            <person name="Galagan J."/>
            <person name="Birren B."/>
        </authorList>
    </citation>
    <scope>NUCLEOTIDE SEQUENCE [LARGE SCALE GENOMIC DNA]</scope>
    <source>
        <strain evidence="12 13">RMSCC 3488</strain>
    </source>
</reference>
<dbReference type="InterPro" id="IPR018851">
    <property type="entry name" value="Borealin_N"/>
</dbReference>
<evidence type="ECO:0000256" key="5">
    <source>
        <dbReference type="ARBA" id="ARBA00022618"/>
    </source>
</evidence>
<gene>
    <name evidence="12" type="ORF">CPAG_00499</name>
</gene>
<feature type="compositionally biased region" description="Low complexity" evidence="10">
    <location>
        <begin position="332"/>
        <end position="360"/>
    </location>
</feature>
<feature type="compositionally biased region" description="Basic and acidic residues" evidence="10">
    <location>
        <begin position="157"/>
        <end position="169"/>
    </location>
</feature>
<keyword evidence="6" id="KW-0498">Mitosis</keyword>
<dbReference type="GO" id="GO:0051233">
    <property type="term" value="C:spindle midzone"/>
    <property type="evidence" value="ECO:0007669"/>
    <property type="project" value="TreeGrafter"/>
</dbReference>
<evidence type="ECO:0000256" key="8">
    <source>
        <dbReference type="ARBA" id="ARBA00023306"/>
    </source>
</evidence>
<feature type="compositionally biased region" description="Basic and acidic residues" evidence="10">
    <location>
        <begin position="99"/>
        <end position="108"/>
    </location>
</feature>
<dbReference type="GO" id="GO:0032133">
    <property type="term" value="C:chromosome passenger complex"/>
    <property type="evidence" value="ECO:0007669"/>
    <property type="project" value="TreeGrafter"/>
</dbReference>
<dbReference type="VEuPathDB" id="FungiDB:CPAG_00499"/>
<evidence type="ECO:0000256" key="1">
    <source>
        <dbReference type="ARBA" id="ARBA00004123"/>
    </source>
</evidence>
<feature type="region of interest" description="Disordered" evidence="10">
    <location>
        <begin position="99"/>
        <end position="391"/>
    </location>
</feature>
<feature type="region of interest" description="Disordered" evidence="10">
    <location>
        <begin position="1"/>
        <end position="33"/>
    </location>
</feature>
<feature type="domain" description="Borealin N-terminal" evidence="11">
    <location>
        <begin position="42"/>
        <end position="98"/>
    </location>
</feature>
<evidence type="ECO:0000256" key="3">
    <source>
        <dbReference type="ARBA" id="ARBA00009914"/>
    </source>
</evidence>
<keyword evidence="9" id="KW-0137">Centromere</keyword>
<accession>A0A0J6HYV7</accession>
<keyword evidence="4" id="KW-0158">Chromosome</keyword>
<dbReference type="PANTHER" id="PTHR16040">
    <property type="entry name" value="AUSTRALIN, ISOFORM A-RELATED"/>
    <property type="match status" value="1"/>
</dbReference>
<evidence type="ECO:0000256" key="2">
    <source>
        <dbReference type="ARBA" id="ARBA00004584"/>
    </source>
</evidence>
<dbReference type="InterPro" id="IPR018867">
    <property type="entry name" value="Cell_div_borealin"/>
</dbReference>
<evidence type="ECO:0000256" key="6">
    <source>
        <dbReference type="ARBA" id="ARBA00022776"/>
    </source>
</evidence>
<comment type="subcellular location">
    <subcellularLocation>
        <location evidence="2">Chromosome</location>
        <location evidence="2">Centromere</location>
    </subcellularLocation>
    <subcellularLocation>
        <location evidence="1">Nucleus</location>
    </subcellularLocation>
</comment>
<proteinExistence type="inferred from homology"/>
<reference evidence="13" key="3">
    <citation type="journal article" date="2010" name="Genome Res.">
        <title>Population genomic sequencing of Coccidioides fungi reveals recent hybridization and transposon control.</title>
        <authorList>
            <person name="Neafsey D.E."/>
            <person name="Barker B.M."/>
            <person name="Sharpton T.J."/>
            <person name="Stajich J.E."/>
            <person name="Park D.J."/>
            <person name="Whiston E."/>
            <person name="Hung C.-Y."/>
            <person name="McMahan C."/>
            <person name="White J."/>
            <person name="Sykes S."/>
            <person name="Heiman D."/>
            <person name="Young S."/>
            <person name="Zeng Q."/>
            <person name="Abouelleil A."/>
            <person name="Aftuck L."/>
            <person name="Bessette D."/>
            <person name="Brown A."/>
            <person name="FitzGerald M."/>
            <person name="Lui A."/>
            <person name="Macdonald J.P."/>
            <person name="Priest M."/>
            <person name="Orbach M.J."/>
            <person name="Galgiani J.N."/>
            <person name="Kirkland T.N."/>
            <person name="Cole G.T."/>
            <person name="Birren B.W."/>
            <person name="Henn M.R."/>
            <person name="Taylor J.W."/>
            <person name="Rounsley S.D."/>
        </authorList>
    </citation>
    <scope>NUCLEOTIDE SEQUENCE [LARGE SCALE GENOMIC DNA]</scope>
    <source>
        <strain evidence="13">RMSCC 3488</strain>
    </source>
</reference>
<keyword evidence="7" id="KW-0539">Nucleus</keyword>
<protein>
    <recommendedName>
        <fullName evidence="11">Borealin N-terminal domain-containing protein</fullName>
    </recommendedName>
</protein>
<dbReference type="GO" id="GO:0000775">
    <property type="term" value="C:chromosome, centromeric region"/>
    <property type="evidence" value="ECO:0007669"/>
    <property type="project" value="UniProtKB-SubCell"/>
</dbReference>
<dbReference type="PANTHER" id="PTHR16040:SF7">
    <property type="entry name" value="AUSTRALIN, ISOFORM A-RELATED"/>
    <property type="match status" value="1"/>
</dbReference>
<evidence type="ECO:0000256" key="7">
    <source>
        <dbReference type="ARBA" id="ARBA00023242"/>
    </source>
</evidence>
<feature type="compositionally biased region" description="Basic and acidic residues" evidence="10">
    <location>
        <begin position="241"/>
        <end position="253"/>
    </location>
</feature>
<keyword evidence="5" id="KW-0132">Cell division</keyword>
<dbReference type="Pfam" id="PF10444">
    <property type="entry name" value="Nbl1_Borealin_N"/>
    <property type="match status" value="1"/>
</dbReference>
<name>A0A0J6HYV7_COCPO</name>
<dbReference type="OrthoDB" id="4204991at2759"/>
<evidence type="ECO:0000313" key="13">
    <source>
        <dbReference type="Proteomes" id="UP000054567"/>
    </source>
</evidence>
<evidence type="ECO:0000256" key="10">
    <source>
        <dbReference type="SAM" id="MobiDB-lite"/>
    </source>
</evidence>
<evidence type="ECO:0000313" key="12">
    <source>
        <dbReference type="EMBL" id="KMM64147.1"/>
    </source>
</evidence>
<dbReference type="Proteomes" id="UP000054567">
    <property type="component" value="Unassembled WGS sequence"/>
</dbReference>